<comment type="caution">
    <text evidence="1">The sequence shown here is derived from an EMBL/GenBank/DDBJ whole genome shotgun (WGS) entry which is preliminary data.</text>
</comment>
<keyword evidence="2" id="KW-1185">Reference proteome</keyword>
<organism evidence="1 2">
    <name type="scientific">Vaccinium darrowii</name>
    <dbReference type="NCBI Taxonomy" id="229202"/>
    <lineage>
        <taxon>Eukaryota</taxon>
        <taxon>Viridiplantae</taxon>
        <taxon>Streptophyta</taxon>
        <taxon>Embryophyta</taxon>
        <taxon>Tracheophyta</taxon>
        <taxon>Spermatophyta</taxon>
        <taxon>Magnoliopsida</taxon>
        <taxon>eudicotyledons</taxon>
        <taxon>Gunneridae</taxon>
        <taxon>Pentapetalae</taxon>
        <taxon>asterids</taxon>
        <taxon>Ericales</taxon>
        <taxon>Ericaceae</taxon>
        <taxon>Vaccinioideae</taxon>
        <taxon>Vaccinieae</taxon>
        <taxon>Vaccinium</taxon>
    </lineage>
</organism>
<dbReference type="EMBL" id="CM037160">
    <property type="protein sequence ID" value="KAH7841540.1"/>
    <property type="molecule type" value="Genomic_DNA"/>
</dbReference>
<accession>A0ACB7XLI5</accession>
<name>A0ACB7XLI5_9ERIC</name>
<evidence type="ECO:0000313" key="2">
    <source>
        <dbReference type="Proteomes" id="UP000828048"/>
    </source>
</evidence>
<reference evidence="1 2" key="1">
    <citation type="journal article" date="2021" name="Hortic Res">
        <title>High-quality reference genome and annotation aids understanding of berry development for evergreen blueberry (Vaccinium darrowii).</title>
        <authorList>
            <person name="Yu J."/>
            <person name="Hulse-Kemp A.M."/>
            <person name="Babiker E."/>
            <person name="Staton M."/>
        </authorList>
    </citation>
    <scope>NUCLEOTIDE SEQUENCE [LARGE SCALE GENOMIC DNA]</scope>
    <source>
        <strain evidence="2">cv. NJ 8807/NJ 8810</strain>
        <tissue evidence="1">Young leaf</tissue>
    </source>
</reference>
<evidence type="ECO:0000313" key="1">
    <source>
        <dbReference type="EMBL" id="KAH7841540.1"/>
    </source>
</evidence>
<sequence length="462" mass="50277">MTNVVSKDRHVAVLPFPFSSHPGGLLSVVTRLATAAPNVSFSFYSTSKSIETLFAPAKGVPGNIKPYVVSDGVPDGYVFSGNPLEAINLYIAAVEEERSIKAVLKAAEAETGKRIGCVMSDAFLWFAGDLAEEMGVPWVSFWCGGANSCAAHFYTDLIRDTVGMHDIAGRKNDVVNFVPGFPELRLGDLPPEILFGNSESPFVIMLHKMARALPKATAVFVNSFEEIVPEINQDLKSKLKMLLNVGPSNLLSSSSPPPPSSYSDEYGCIPWLDNFKAVSVAYIGFGTILTPSPAEIVALAEALEASGTPFLWSLIDNLKEFFPQGFMERTSKLGKIVPWAPQQQILAHSSVGVFVSHCGWNSVLESIVAGVPLIGRPFFADNLLNAWMVEKVWKIGVRLEGGVFTKNGTMLALELVLNHEKGKEMREQIGKYKELAWKAVGPEGSSTQNFNTLLEVITEYNL</sequence>
<proteinExistence type="predicted"/>
<gene>
    <name evidence="1" type="ORF">Vadar_031297</name>
</gene>
<dbReference type="Proteomes" id="UP000828048">
    <property type="component" value="Chromosome 10"/>
</dbReference>
<protein>
    <submittedName>
        <fullName evidence="1">Uncharacterized protein</fullName>
    </submittedName>
</protein>